<name>A0A8J3K0D5_9ACTN</name>
<dbReference type="PROSITE" id="PS51186">
    <property type="entry name" value="GNAT"/>
    <property type="match status" value="1"/>
</dbReference>
<dbReference type="InterPro" id="IPR000182">
    <property type="entry name" value="GNAT_dom"/>
</dbReference>
<evidence type="ECO:0000259" key="1">
    <source>
        <dbReference type="PROSITE" id="PS51186"/>
    </source>
</evidence>
<comment type="caution">
    <text evidence="2">The sequence shown here is derived from an EMBL/GenBank/DDBJ whole genome shotgun (WGS) entry which is preliminary data.</text>
</comment>
<dbReference type="AlphaFoldDB" id="A0A8J3K0D5"/>
<dbReference type="InterPro" id="IPR016181">
    <property type="entry name" value="Acyl_CoA_acyltransferase"/>
</dbReference>
<organism evidence="2 3">
    <name type="scientific">Catellatospora chokoriensis</name>
    <dbReference type="NCBI Taxonomy" id="310353"/>
    <lineage>
        <taxon>Bacteria</taxon>
        <taxon>Bacillati</taxon>
        <taxon>Actinomycetota</taxon>
        <taxon>Actinomycetes</taxon>
        <taxon>Micromonosporales</taxon>
        <taxon>Micromonosporaceae</taxon>
        <taxon>Catellatospora</taxon>
    </lineage>
</organism>
<dbReference type="GO" id="GO:0016747">
    <property type="term" value="F:acyltransferase activity, transferring groups other than amino-acyl groups"/>
    <property type="evidence" value="ECO:0007669"/>
    <property type="project" value="InterPro"/>
</dbReference>
<gene>
    <name evidence="2" type="ORF">Cch02nite_18540</name>
</gene>
<feature type="domain" description="N-acetyltransferase" evidence="1">
    <location>
        <begin position="183"/>
        <end position="316"/>
    </location>
</feature>
<proteinExistence type="predicted"/>
<evidence type="ECO:0000313" key="3">
    <source>
        <dbReference type="Proteomes" id="UP000619293"/>
    </source>
</evidence>
<dbReference type="Pfam" id="PF24553">
    <property type="entry name" value="Rv0428c_C"/>
    <property type="match status" value="1"/>
</dbReference>
<sequence length="316" mass="33965">MLAKSDLGSRVVVRRFAGYRDDRPQFTDLLGDLTEVGDSSLTVATSHGVVVVPLAEVHRAKVVPARRGPTAREIAALELAATEAWPPPVVEELGAWRLRAAGGYTGRANSALPVGDPGLPLPAALDAVVGFYRRQGLPPQVDVPLPLAASVERELIKAGWHAECTVEVQVCALDELIAVTPPGDAFELSRDMSPGFLAMVADDRGPLPEAALHVLTAVPELVFAQRYDDSGELLARARGTVTGNGRWLGVFGVETAHAARRRGLAQEAMGVLARWAARHGATDAFLQVESRNAPALAMYAKLGFTRHHHYTRYQLR</sequence>
<keyword evidence="3" id="KW-1185">Reference proteome</keyword>
<protein>
    <submittedName>
        <fullName evidence="2">N-acetyltransferase</fullName>
    </submittedName>
</protein>
<dbReference type="Proteomes" id="UP000619293">
    <property type="component" value="Unassembled WGS sequence"/>
</dbReference>
<accession>A0A8J3K0D5</accession>
<reference evidence="2 3" key="1">
    <citation type="submission" date="2021-01" db="EMBL/GenBank/DDBJ databases">
        <title>Whole genome shotgun sequence of Catellatospora chokoriensis NBRC 107358.</title>
        <authorList>
            <person name="Komaki H."/>
            <person name="Tamura T."/>
        </authorList>
    </citation>
    <scope>NUCLEOTIDE SEQUENCE [LARGE SCALE GENOMIC DNA]</scope>
    <source>
        <strain evidence="2 3">NBRC 107358</strain>
    </source>
</reference>
<dbReference type="RefSeq" id="WP_191843166.1">
    <property type="nucleotide sequence ID" value="NZ_BAAALB010000002.1"/>
</dbReference>
<dbReference type="Gene3D" id="3.40.630.30">
    <property type="match status" value="1"/>
</dbReference>
<evidence type="ECO:0000313" key="2">
    <source>
        <dbReference type="EMBL" id="GIF88410.1"/>
    </source>
</evidence>
<dbReference type="EMBL" id="BONG01000008">
    <property type="protein sequence ID" value="GIF88410.1"/>
    <property type="molecule type" value="Genomic_DNA"/>
</dbReference>
<dbReference type="SUPFAM" id="SSF55729">
    <property type="entry name" value="Acyl-CoA N-acyltransferases (Nat)"/>
    <property type="match status" value="1"/>
</dbReference>
<dbReference type="InterPro" id="IPR056935">
    <property type="entry name" value="Rv0428c-like_C"/>
</dbReference>